<gene>
    <name evidence="3" type="ORF">MYCTH_2069956</name>
</gene>
<evidence type="ECO:0000313" key="4">
    <source>
        <dbReference type="Proteomes" id="UP000007322"/>
    </source>
</evidence>
<dbReference type="InParanoid" id="G2QMV6"/>
<dbReference type="InterPro" id="IPR013094">
    <property type="entry name" value="AB_hydrolase_3"/>
</dbReference>
<reference evidence="3 4" key="1">
    <citation type="journal article" date="2011" name="Nat. Biotechnol.">
        <title>Comparative genomic analysis of the thermophilic biomass-degrading fungi Myceliophthora thermophila and Thielavia terrestris.</title>
        <authorList>
            <person name="Berka R.M."/>
            <person name="Grigoriev I.V."/>
            <person name="Otillar R."/>
            <person name="Salamov A."/>
            <person name="Grimwood J."/>
            <person name="Reid I."/>
            <person name="Ishmael N."/>
            <person name="John T."/>
            <person name="Darmond C."/>
            <person name="Moisan M.-C."/>
            <person name="Henrissat B."/>
            <person name="Coutinho P.M."/>
            <person name="Lombard V."/>
            <person name="Natvig D.O."/>
            <person name="Lindquist E."/>
            <person name="Schmutz J."/>
            <person name="Lucas S."/>
            <person name="Harris P."/>
            <person name="Powlowski J."/>
            <person name="Bellemare A."/>
            <person name="Taylor D."/>
            <person name="Butler G."/>
            <person name="de Vries R.P."/>
            <person name="Allijn I.E."/>
            <person name="van den Brink J."/>
            <person name="Ushinsky S."/>
            <person name="Storms R."/>
            <person name="Powell A.J."/>
            <person name="Paulsen I.T."/>
            <person name="Elbourne L.D.H."/>
            <person name="Baker S.E."/>
            <person name="Magnuson J."/>
            <person name="LaBoissiere S."/>
            <person name="Clutterbuck A.J."/>
            <person name="Martinez D."/>
            <person name="Wogulis M."/>
            <person name="de Leon A.L."/>
            <person name="Rey M.W."/>
            <person name="Tsang A."/>
        </authorList>
    </citation>
    <scope>NUCLEOTIDE SEQUENCE [LARGE SCALE GENOMIC DNA]</scope>
    <source>
        <strain evidence="4">ATCC 42464 / BCRC 31852 / DSM 1799</strain>
    </source>
</reference>
<dbReference type="SUPFAM" id="SSF53474">
    <property type="entry name" value="alpha/beta-Hydrolases"/>
    <property type="match status" value="1"/>
</dbReference>
<keyword evidence="4" id="KW-1185">Reference proteome</keyword>
<feature type="domain" description="Alpha/beta hydrolase fold-3" evidence="2">
    <location>
        <begin position="104"/>
        <end position="316"/>
    </location>
</feature>
<dbReference type="AlphaFoldDB" id="G2QMV6"/>
<proteinExistence type="predicted"/>
<dbReference type="GO" id="GO:0016787">
    <property type="term" value="F:hydrolase activity"/>
    <property type="evidence" value="ECO:0007669"/>
    <property type="project" value="UniProtKB-KW"/>
</dbReference>
<dbReference type="EMBL" id="CP003007">
    <property type="protein sequence ID" value="AEO60496.1"/>
    <property type="molecule type" value="Genomic_DNA"/>
</dbReference>
<evidence type="ECO:0000256" key="1">
    <source>
        <dbReference type="ARBA" id="ARBA00022801"/>
    </source>
</evidence>
<protein>
    <recommendedName>
        <fullName evidence="2">Alpha/beta hydrolase fold-3 domain-containing protein</fullName>
    </recommendedName>
</protein>
<dbReference type="PANTHER" id="PTHR48081">
    <property type="entry name" value="AB HYDROLASE SUPERFAMILY PROTEIN C4A8.06C"/>
    <property type="match status" value="1"/>
</dbReference>
<dbReference type="OrthoDB" id="408631at2759"/>
<dbReference type="Gene3D" id="3.40.50.1820">
    <property type="entry name" value="alpha/beta hydrolase"/>
    <property type="match status" value="1"/>
</dbReference>
<dbReference type="InterPro" id="IPR050300">
    <property type="entry name" value="GDXG_lipolytic_enzyme"/>
</dbReference>
<dbReference type="HOGENOM" id="CLU_012494_6_4_1"/>
<dbReference type="Pfam" id="PF07859">
    <property type="entry name" value="Abhydrolase_3"/>
    <property type="match status" value="1"/>
</dbReference>
<accession>G2QMV6</accession>
<dbReference type="VEuPathDB" id="FungiDB:MYCTH_2069956"/>
<dbReference type="eggNOG" id="KOG1515">
    <property type="taxonomic scope" value="Eukaryota"/>
</dbReference>
<evidence type="ECO:0000259" key="2">
    <source>
        <dbReference type="Pfam" id="PF07859"/>
    </source>
</evidence>
<dbReference type="RefSeq" id="XP_003665741.1">
    <property type="nucleotide sequence ID" value="XM_003665693.1"/>
</dbReference>
<name>G2QMV6_THET4</name>
<dbReference type="Proteomes" id="UP000007322">
    <property type="component" value="Chromosome 6"/>
</dbReference>
<dbReference type="GeneID" id="11511532"/>
<dbReference type="KEGG" id="mtm:MYCTH_2069956"/>
<sequence>MSDGKALDIVVPEVGTRAPRVNGDIADFLANHPDLELGGAQGYTIERRKHMEVFALHRLPKFKVNPIRAVEFTAIRGPHGTIPIRVLYPDNGEPRRGEGKMGGIIYFHGGGYCTGSVDEFENGLRLLAEESACIIFAPDYRLAPEFPYPTQLDEFDAVIDWVLDGAAQQRGVDRTRLVAAGDGAGGSLATAVCMRRRDEGKHPVAAQVLLYPATSLPTDTPAAEENRAGFYLQFNGIFGFADHYLPHTISGPSPTFMYVAPGKQPCAALASLPPAAVVTNGYDPLRDVGLAYAGKLRAVGGLARWRHYADLTHAWLQMTAWSAAARDAARDVGLIVRDMLYGQSD</sequence>
<dbReference type="PANTHER" id="PTHR48081:SF8">
    <property type="entry name" value="ALPHA_BETA HYDROLASE FOLD-3 DOMAIN-CONTAINING PROTEIN-RELATED"/>
    <property type="match status" value="1"/>
</dbReference>
<organism evidence="3 4">
    <name type="scientific">Thermothelomyces thermophilus (strain ATCC 42464 / BCRC 31852 / DSM 1799)</name>
    <name type="common">Sporotrichum thermophile</name>
    <dbReference type="NCBI Taxonomy" id="573729"/>
    <lineage>
        <taxon>Eukaryota</taxon>
        <taxon>Fungi</taxon>
        <taxon>Dikarya</taxon>
        <taxon>Ascomycota</taxon>
        <taxon>Pezizomycotina</taxon>
        <taxon>Sordariomycetes</taxon>
        <taxon>Sordariomycetidae</taxon>
        <taxon>Sordariales</taxon>
        <taxon>Chaetomiaceae</taxon>
        <taxon>Thermothelomyces</taxon>
    </lineage>
</organism>
<evidence type="ECO:0000313" key="3">
    <source>
        <dbReference type="EMBL" id="AEO60496.1"/>
    </source>
</evidence>
<dbReference type="STRING" id="573729.G2QMV6"/>
<dbReference type="InterPro" id="IPR029058">
    <property type="entry name" value="AB_hydrolase_fold"/>
</dbReference>
<dbReference type="OMA" id="QWLIYPR"/>
<keyword evidence="1" id="KW-0378">Hydrolase</keyword>